<dbReference type="Gene3D" id="1.20.5.170">
    <property type="match status" value="1"/>
</dbReference>
<evidence type="ECO:0000256" key="1">
    <source>
        <dbReference type="ARBA" id="ARBA00004401"/>
    </source>
</evidence>
<dbReference type="Gene3D" id="2.60.40.1660">
    <property type="entry name" value="Na, k-atpase alpha subunit"/>
    <property type="match status" value="1"/>
</dbReference>
<organism evidence="20">
    <name type="scientific">Timema tahoe</name>
    <dbReference type="NCBI Taxonomy" id="61484"/>
    <lineage>
        <taxon>Eukaryota</taxon>
        <taxon>Metazoa</taxon>
        <taxon>Ecdysozoa</taxon>
        <taxon>Arthropoda</taxon>
        <taxon>Hexapoda</taxon>
        <taxon>Insecta</taxon>
        <taxon>Pterygota</taxon>
        <taxon>Neoptera</taxon>
        <taxon>Polyneoptera</taxon>
        <taxon>Phasmatodea</taxon>
        <taxon>Timematodea</taxon>
        <taxon>Timematoidea</taxon>
        <taxon>Timematidae</taxon>
        <taxon>Timema</taxon>
    </lineage>
</organism>
<keyword evidence="12" id="KW-0406">Ion transport</keyword>
<comment type="subcellular location">
    <subcellularLocation>
        <location evidence="1">Cell membrane</location>
        <topology evidence="1">Single-pass type II membrane protein</topology>
    </subcellularLocation>
</comment>
<dbReference type="GO" id="GO:0006883">
    <property type="term" value="P:intracellular sodium ion homeostasis"/>
    <property type="evidence" value="ECO:0007669"/>
    <property type="project" value="TreeGrafter"/>
</dbReference>
<dbReference type="PANTHER" id="PTHR11523:SF31">
    <property type="entry name" value="AT04468P-RELATED"/>
    <property type="match status" value="1"/>
</dbReference>
<evidence type="ECO:0000256" key="7">
    <source>
        <dbReference type="ARBA" id="ARBA00022692"/>
    </source>
</evidence>
<evidence type="ECO:0000256" key="19">
    <source>
        <dbReference type="SAM" id="Phobius"/>
    </source>
</evidence>
<feature type="region of interest" description="Disordered" evidence="18">
    <location>
        <begin position="547"/>
        <end position="566"/>
    </location>
</feature>
<evidence type="ECO:0000256" key="2">
    <source>
        <dbReference type="ARBA" id="ARBA00005876"/>
    </source>
</evidence>
<evidence type="ECO:0000256" key="12">
    <source>
        <dbReference type="ARBA" id="ARBA00023065"/>
    </source>
</evidence>
<proteinExistence type="inferred from homology"/>
<keyword evidence="13 19" id="KW-0472">Membrane</keyword>
<evidence type="ECO:0000256" key="15">
    <source>
        <dbReference type="ARBA" id="ARBA00023180"/>
    </source>
</evidence>
<dbReference type="GO" id="GO:0030007">
    <property type="term" value="P:intracellular potassium ion homeostasis"/>
    <property type="evidence" value="ECO:0007669"/>
    <property type="project" value="TreeGrafter"/>
</dbReference>
<keyword evidence="8" id="KW-0630">Potassium</keyword>
<keyword evidence="3" id="KW-0813">Transport</keyword>
<protein>
    <submittedName>
        <fullName evidence="20">Uncharacterized protein</fullName>
    </submittedName>
</protein>
<evidence type="ECO:0000256" key="9">
    <source>
        <dbReference type="ARBA" id="ARBA00022968"/>
    </source>
</evidence>
<keyword evidence="10 19" id="KW-1133">Transmembrane helix</keyword>
<evidence type="ECO:0000256" key="14">
    <source>
        <dbReference type="ARBA" id="ARBA00023157"/>
    </source>
</evidence>
<evidence type="ECO:0000256" key="10">
    <source>
        <dbReference type="ARBA" id="ARBA00022989"/>
    </source>
</evidence>
<gene>
    <name evidence="20" type="ORF">TTEB3V08_LOCUS6505</name>
</gene>
<evidence type="ECO:0000256" key="6">
    <source>
        <dbReference type="ARBA" id="ARBA00022607"/>
    </source>
</evidence>
<keyword evidence="5" id="KW-0633">Potassium transport</keyword>
<feature type="transmembrane region" description="Helical" evidence="19">
    <location>
        <begin position="12"/>
        <end position="38"/>
    </location>
</feature>
<keyword evidence="16" id="KW-0739">Sodium transport</keyword>
<dbReference type="InterPro" id="IPR000402">
    <property type="entry name" value="Na/K_ATPase_sub_beta"/>
</dbReference>
<evidence type="ECO:0000256" key="17">
    <source>
        <dbReference type="ARBA" id="ARBA00025540"/>
    </source>
</evidence>
<feature type="compositionally biased region" description="Low complexity" evidence="18">
    <location>
        <begin position="599"/>
        <end position="609"/>
    </location>
</feature>
<evidence type="ECO:0000256" key="8">
    <source>
        <dbReference type="ARBA" id="ARBA00022958"/>
    </source>
</evidence>
<evidence type="ECO:0000256" key="11">
    <source>
        <dbReference type="ARBA" id="ARBA00023053"/>
    </source>
</evidence>
<evidence type="ECO:0000256" key="16">
    <source>
        <dbReference type="ARBA" id="ARBA00023201"/>
    </source>
</evidence>
<dbReference type="GO" id="GO:0001671">
    <property type="term" value="F:ATPase activator activity"/>
    <property type="evidence" value="ECO:0007669"/>
    <property type="project" value="TreeGrafter"/>
</dbReference>
<feature type="region of interest" description="Disordered" evidence="18">
    <location>
        <begin position="576"/>
        <end position="610"/>
    </location>
</feature>
<dbReference type="AlphaFoldDB" id="A0A7R9NW71"/>
<dbReference type="PANTHER" id="PTHR11523">
    <property type="entry name" value="SODIUM/POTASSIUM-DEPENDENT ATPASE BETA SUBUNIT"/>
    <property type="match status" value="1"/>
</dbReference>
<evidence type="ECO:0000313" key="20">
    <source>
        <dbReference type="EMBL" id="CAD7458526.1"/>
    </source>
</evidence>
<comment type="function">
    <text evidence="17">This is the non-catalytic component of the active enzyme, which catalyzes the hydrolysis of ATP coupled with the exchange of Na(+) and K(+) ions across the plasma membrane. The beta subunit regulates, through assembly of alpha/beta heterodimers, the number of sodium pumps transported to the plasma membrane.</text>
</comment>
<keyword evidence="6" id="KW-0740">Sodium/potassium transport</keyword>
<dbReference type="GO" id="GO:0005890">
    <property type="term" value="C:sodium:potassium-exchanging ATPase complex"/>
    <property type="evidence" value="ECO:0007669"/>
    <property type="project" value="InterPro"/>
</dbReference>
<evidence type="ECO:0000256" key="13">
    <source>
        <dbReference type="ARBA" id="ARBA00023136"/>
    </source>
</evidence>
<keyword evidence="7 19" id="KW-0812">Transmembrane</keyword>
<dbReference type="InterPro" id="IPR038702">
    <property type="entry name" value="Na/K_ATPase_sub_beta_sf"/>
</dbReference>
<reference evidence="20" key="1">
    <citation type="submission" date="2020-11" db="EMBL/GenBank/DDBJ databases">
        <authorList>
            <person name="Tran Van P."/>
        </authorList>
    </citation>
    <scope>NUCLEOTIDE SEQUENCE</scope>
</reference>
<sequence>MADTRFGGRLVSAGILTFYVIFFSALAALFAICMQGLFFTLDEKNPKWTLGDSLIGTNPGLGFRPLTENVETGGSLIWYRADNESQVKGWTSKLDSFLELYLNSSKLPGRGRNQKYCDYNTTLQAGQTCAVPVNNWGPCSNKAGYSYNRSSPCIFIKLNRIFDWVPEYYTDVDDLPKDMPDDLVDVIKNTSRSELNTVWVSCSGESPADRENVGNFSYYPRQGFPGYYYPYTNAEDYLSPLVAVRLQRPSMNVLINIECRAWAKNIHYVRANNERKGSVHFEVGVELCREAGVRVEADISHVLTVSLVDTSARHPHMVTLTQHDNHTYTRLGGRLLQDIALSIDWTADDVEIGVRVLRSLVEPARPLSPTTWPHDDELPTPSNEFTFSLQLCSWGTKQPLCILGWCNVEATYNGLSATLPVTMVEGNGSSLLGKNWFTELGIKVQGIHHITDSKFMETVQKFSAFEDHKSGEYIDKQQALRHSLKIWRICEIFTEGAAVWARQYGVKKPKLILAVVTDVLGRNMYRASFKEGLGQTRYIDQLRKRYERTPQPEDASERPLSQVKPARYPDKHLVTHQRARPLQQPLPPPAREDHEHQPVENPQPQEQQPATLVDNTGHQKGVSLANLLVPGLAPIIDISSWYQGVSIWLILAKAMYIMAAKRADNVPRNIMPCYHAPRPDVIRSLLRRTTPPSEEMLPRRR</sequence>
<evidence type="ECO:0000256" key="3">
    <source>
        <dbReference type="ARBA" id="ARBA00022448"/>
    </source>
</evidence>
<accession>A0A7R9NW71</accession>
<keyword evidence="15" id="KW-0325">Glycoprotein</keyword>
<keyword evidence="14" id="KW-1015">Disulfide bond</keyword>
<dbReference type="GO" id="GO:0036376">
    <property type="term" value="P:sodium ion export across plasma membrane"/>
    <property type="evidence" value="ECO:0007669"/>
    <property type="project" value="TreeGrafter"/>
</dbReference>
<evidence type="ECO:0000256" key="4">
    <source>
        <dbReference type="ARBA" id="ARBA00022475"/>
    </source>
</evidence>
<name>A0A7R9NW71_9NEOP</name>
<keyword evidence="11" id="KW-0915">Sodium</keyword>
<comment type="similarity">
    <text evidence="2">Belongs to the X(+)/potassium ATPases subunit beta family.</text>
</comment>
<keyword evidence="4" id="KW-1003">Cell membrane</keyword>
<keyword evidence="9" id="KW-0735">Signal-anchor</keyword>
<dbReference type="FunFam" id="2.60.40.1660:FF:000004">
    <property type="entry name" value="sodium/potassium-transporting ATPase subunit beta-2"/>
    <property type="match status" value="1"/>
</dbReference>
<evidence type="ECO:0000256" key="18">
    <source>
        <dbReference type="SAM" id="MobiDB-lite"/>
    </source>
</evidence>
<feature type="compositionally biased region" description="Basic and acidic residues" evidence="18">
    <location>
        <begin position="547"/>
        <end position="557"/>
    </location>
</feature>
<dbReference type="Pfam" id="PF00287">
    <property type="entry name" value="Na_K-ATPase"/>
    <property type="match status" value="1"/>
</dbReference>
<evidence type="ECO:0000256" key="5">
    <source>
        <dbReference type="ARBA" id="ARBA00022538"/>
    </source>
</evidence>
<dbReference type="EMBL" id="OE002329">
    <property type="protein sequence ID" value="CAD7458526.1"/>
    <property type="molecule type" value="Genomic_DNA"/>
</dbReference>
<dbReference type="GO" id="GO:1990573">
    <property type="term" value="P:potassium ion import across plasma membrane"/>
    <property type="evidence" value="ECO:0007669"/>
    <property type="project" value="TreeGrafter"/>
</dbReference>